<dbReference type="AlphaFoldDB" id="A0AB38DS32"/>
<organism evidence="1 2">
    <name type="scientific">Neisseria zoodegmatis</name>
    <dbReference type="NCBI Taxonomy" id="326523"/>
    <lineage>
        <taxon>Bacteria</taxon>
        <taxon>Pseudomonadati</taxon>
        <taxon>Pseudomonadota</taxon>
        <taxon>Betaproteobacteria</taxon>
        <taxon>Neisseriales</taxon>
        <taxon>Neisseriaceae</taxon>
        <taxon>Neisseria</taxon>
    </lineage>
</organism>
<name>A0AB38DS32_9NEIS</name>
<gene>
    <name evidence="1" type="ORF">SAMEA4504057_01318</name>
</gene>
<reference evidence="1 2" key="1">
    <citation type="submission" date="2017-06" db="EMBL/GenBank/DDBJ databases">
        <authorList>
            <consortium name="Pathogen Informatics"/>
        </authorList>
    </citation>
    <scope>NUCLEOTIDE SEQUENCE [LARGE SCALE GENOMIC DNA]</scope>
    <source>
        <strain evidence="1 2">NCTC12230</strain>
    </source>
</reference>
<protein>
    <recommendedName>
        <fullName evidence="3">Restriction endonuclease</fullName>
    </recommendedName>
</protein>
<proteinExistence type="predicted"/>
<evidence type="ECO:0000313" key="2">
    <source>
        <dbReference type="Proteomes" id="UP000215033"/>
    </source>
</evidence>
<dbReference type="KEGG" id="nzo:SAMEA4504057_1318"/>
<sequence>MYNASIKITQEMFNAAVNEVKKRSPNLRPHFTLGYLSEQDRQVIGFLGEFACAVYFGEDWKSHIRKDYRYADKYDLILKDKSNLSKKYKIDVKTETIPTKKILYRILNKEICDDEPYGRRLIHKYQFENNLHNYDWVIFGAFLRPAKAQGWNPIGKEWYLIGVIETPKILENYKITKTSPFGVTYPEPCVNVRTSELKQPNKRR</sequence>
<evidence type="ECO:0000313" key="1">
    <source>
        <dbReference type="EMBL" id="SNU79812.1"/>
    </source>
</evidence>
<dbReference type="EMBL" id="LT906434">
    <property type="protein sequence ID" value="SNU79812.1"/>
    <property type="molecule type" value="Genomic_DNA"/>
</dbReference>
<dbReference type="Proteomes" id="UP000215033">
    <property type="component" value="Chromosome 1"/>
</dbReference>
<evidence type="ECO:0008006" key="3">
    <source>
        <dbReference type="Google" id="ProtNLM"/>
    </source>
</evidence>
<accession>A0AB38DS32</accession>